<proteinExistence type="predicted"/>
<dbReference type="OrthoDB" id="1025106at2759"/>
<keyword evidence="3" id="KW-1185">Reference proteome</keyword>
<dbReference type="EMBL" id="CACVBM020001718">
    <property type="protein sequence ID" value="CAA7058390.1"/>
    <property type="molecule type" value="Genomic_DNA"/>
</dbReference>
<gene>
    <name evidence="2" type="ORF">MERR_LOCUS45626</name>
</gene>
<dbReference type="CDD" id="cd04480">
    <property type="entry name" value="RPA1_DBD_A_like"/>
    <property type="match status" value="1"/>
</dbReference>
<dbReference type="InterPro" id="IPR012340">
    <property type="entry name" value="NA-bd_OB-fold"/>
</dbReference>
<evidence type="ECO:0000313" key="2">
    <source>
        <dbReference type="EMBL" id="CAA7058390.1"/>
    </source>
</evidence>
<name>A0A6D2L0V8_9BRAS</name>
<organism evidence="2 3">
    <name type="scientific">Microthlaspi erraticum</name>
    <dbReference type="NCBI Taxonomy" id="1685480"/>
    <lineage>
        <taxon>Eukaryota</taxon>
        <taxon>Viridiplantae</taxon>
        <taxon>Streptophyta</taxon>
        <taxon>Embryophyta</taxon>
        <taxon>Tracheophyta</taxon>
        <taxon>Spermatophyta</taxon>
        <taxon>Magnoliopsida</taxon>
        <taxon>eudicotyledons</taxon>
        <taxon>Gunneridae</taxon>
        <taxon>Pentapetalae</taxon>
        <taxon>rosids</taxon>
        <taxon>malvids</taxon>
        <taxon>Brassicales</taxon>
        <taxon>Brassicaceae</taxon>
        <taxon>Coluteocarpeae</taxon>
        <taxon>Microthlaspi</taxon>
    </lineage>
</organism>
<accession>A0A6D2L0V8</accession>
<dbReference type="PANTHER" id="PTHR47165:SF4">
    <property type="entry name" value="OS03G0429900 PROTEIN"/>
    <property type="match status" value="1"/>
</dbReference>
<dbReference type="Pfam" id="PF02721">
    <property type="entry name" value="DUF223"/>
    <property type="match status" value="1"/>
</dbReference>
<feature type="domain" description="Replication protein A 70 kDa DNA-binding subunit B/D first OB fold" evidence="1">
    <location>
        <begin position="4"/>
        <end position="104"/>
    </location>
</feature>
<evidence type="ECO:0000313" key="3">
    <source>
        <dbReference type="Proteomes" id="UP000467841"/>
    </source>
</evidence>
<dbReference type="Proteomes" id="UP000467841">
    <property type="component" value="Unassembled WGS sequence"/>
</dbReference>
<comment type="caution">
    <text evidence="2">The sequence shown here is derived from an EMBL/GenBank/DDBJ whole genome shotgun (WGS) entry which is preliminary data.</text>
</comment>
<dbReference type="SUPFAM" id="SSF50249">
    <property type="entry name" value="Nucleic acid-binding proteins"/>
    <property type="match status" value="1"/>
</dbReference>
<sequence length="141" mass="16552">MAVFNLLSELHTKKSDFRICAKVVRRWKNETEWFGHFLEIILRDEMGTMIQASVPNGLAERLNVEIKEGDSYVIEKFNVSPAEKNLPLFDQKYHIFFSTQTVMRRVSDVTNDPFYNFWSFADVLDDELIKNYPLGMHNSLI</sequence>
<protein>
    <recommendedName>
        <fullName evidence="1">Replication protein A 70 kDa DNA-binding subunit B/D first OB fold domain-containing protein</fullName>
    </recommendedName>
</protein>
<evidence type="ECO:0000259" key="1">
    <source>
        <dbReference type="Pfam" id="PF02721"/>
    </source>
</evidence>
<dbReference type="InterPro" id="IPR003871">
    <property type="entry name" value="RFA1B/D_OB_1st"/>
</dbReference>
<reference evidence="2" key="1">
    <citation type="submission" date="2020-01" db="EMBL/GenBank/DDBJ databases">
        <authorList>
            <person name="Mishra B."/>
        </authorList>
    </citation>
    <scope>NUCLEOTIDE SEQUENCE [LARGE SCALE GENOMIC DNA]</scope>
</reference>
<dbReference type="PANTHER" id="PTHR47165">
    <property type="entry name" value="OS03G0429900 PROTEIN"/>
    <property type="match status" value="1"/>
</dbReference>
<dbReference type="Gene3D" id="2.40.50.140">
    <property type="entry name" value="Nucleic acid-binding proteins"/>
    <property type="match status" value="1"/>
</dbReference>
<dbReference type="AlphaFoldDB" id="A0A6D2L0V8"/>